<proteinExistence type="predicted"/>
<name>A0A2P4PLM6_RHIID</name>
<protein>
    <submittedName>
        <fullName evidence="2">Uncharacterized protein</fullName>
    </submittedName>
</protein>
<feature type="transmembrane region" description="Helical" evidence="1">
    <location>
        <begin position="45"/>
        <end position="65"/>
    </location>
</feature>
<gene>
    <name evidence="2" type="ORF">GLOIN_2v366287</name>
</gene>
<evidence type="ECO:0000313" key="3">
    <source>
        <dbReference type="Proteomes" id="UP000018888"/>
    </source>
</evidence>
<feature type="transmembrane region" description="Helical" evidence="1">
    <location>
        <begin position="6"/>
        <end position="24"/>
    </location>
</feature>
<comment type="caution">
    <text evidence="2">The sequence shown here is derived from an EMBL/GenBank/DDBJ whole genome shotgun (WGS) entry which is preliminary data.</text>
</comment>
<sequence length="82" mass="9769">MSYYSSLIYYLIPITSFNPIIINPQRISFIYKLKLKMSSDSLKTIYNILLLIKAYYLLLIFHSFINCNKMNVKRFKCTSIEL</sequence>
<dbReference type="Proteomes" id="UP000018888">
    <property type="component" value="Unassembled WGS sequence"/>
</dbReference>
<keyword evidence="1" id="KW-0812">Transmembrane</keyword>
<dbReference type="EMBL" id="AUPC02000194">
    <property type="protein sequence ID" value="POG66292.1"/>
    <property type="molecule type" value="Genomic_DNA"/>
</dbReference>
<accession>A0A2P4PLM6</accession>
<evidence type="ECO:0000313" key="2">
    <source>
        <dbReference type="EMBL" id="POG66292.1"/>
    </source>
</evidence>
<dbReference type="AlphaFoldDB" id="A0A2P4PLM6"/>
<reference evidence="2 3" key="1">
    <citation type="journal article" date="2013" name="Proc. Natl. Acad. Sci. U.S.A.">
        <title>Genome of an arbuscular mycorrhizal fungus provides insight into the oldest plant symbiosis.</title>
        <authorList>
            <person name="Tisserant E."/>
            <person name="Malbreil M."/>
            <person name="Kuo A."/>
            <person name="Kohler A."/>
            <person name="Symeonidi A."/>
            <person name="Balestrini R."/>
            <person name="Charron P."/>
            <person name="Duensing N."/>
            <person name="Frei Dit Frey N."/>
            <person name="Gianinazzi-Pearson V."/>
            <person name="Gilbert L.B."/>
            <person name="Handa Y."/>
            <person name="Herr J.R."/>
            <person name="Hijri M."/>
            <person name="Koul R."/>
            <person name="Kawaguchi M."/>
            <person name="Krajinski F."/>
            <person name="Lammers P.J."/>
            <person name="Masclaux F.G."/>
            <person name="Murat C."/>
            <person name="Morin E."/>
            <person name="Ndikumana S."/>
            <person name="Pagni M."/>
            <person name="Petitpierre D."/>
            <person name="Requena N."/>
            <person name="Rosikiewicz P."/>
            <person name="Riley R."/>
            <person name="Saito K."/>
            <person name="San Clemente H."/>
            <person name="Shapiro H."/>
            <person name="van Tuinen D."/>
            <person name="Becard G."/>
            <person name="Bonfante P."/>
            <person name="Paszkowski U."/>
            <person name="Shachar-Hill Y.Y."/>
            <person name="Tuskan G.A."/>
            <person name="Young P.W."/>
            <person name="Sanders I.R."/>
            <person name="Henrissat B."/>
            <person name="Rensing S.A."/>
            <person name="Grigoriev I.V."/>
            <person name="Corradi N."/>
            <person name="Roux C."/>
            <person name="Martin F."/>
        </authorList>
    </citation>
    <scope>NUCLEOTIDE SEQUENCE [LARGE SCALE GENOMIC DNA]</scope>
    <source>
        <strain evidence="2 3">DAOM 197198</strain>
    </source>
</reference>
<keyword evidence="3" id="KW-1185">Reference proteome</keyword>
<organism evidence="2 3">
    <name type="scientific">Rhizophagus irregularis (strain DAOM 181602 / DAOM 197198 / MUCL 43194)</name>
    <name type="common">Arbuscular mycorrhizal fungus</name>
    <name type="synonym">Glomus intraradices</name>
    <dbReference type="NCBI Taxonomy" id="747089"/>
    <lineage>
        <taxon>Eukaryota</taxon>
        <taxon>Fungi</taxon>
        <taxon>Fungi incertae sedis</taxon>
        <taxon>Mucoromycota</taxon>
        <taxon>Glomeromycotina</taxon>
        <taxon>Glomeromycetes</taxon>
        <taxon>Glomerales</taxon>
        <taxon>Glomeraceae</taxon>
        <taxon>Rhizophagus</taxon>
    </lineage>
</organism>
<evidence type="ECO:0000256" key="1">
    <source>
        <dbReference type="SAM" id="Phobius"/>
    </source>
</evidence>
<reference evidence="2 3" key="2">
    <citation type="journal article" date="2018" name="New Phytol.">
        <title>High intraspecific genome diversity in the model arbuscular mycorrhizal symbiont Rhizophagus irregularis.</title>
        <authorList>
            <person name="Chen E.C.H."/>
            <person name="Morin E."/>
            <person name="Beaudet D."/>
            <person name="Noel J."/>
            <person name="Yildirir G."/>
            <person name="Ndikumana S."/>
            <person name="Charron P."/>
            <person name="St-Onge C."/>
            <person name="Giorgi J."/>
            <person name="Kruger M."/>
            <person name="Marton T."/>
            <person name="Ropars J."/>
            <person name="Grigoriev I.V."/>
            <person name="Hainaut M."/>
            <person name="Henrissat B."/>
            <person name="Roux C."/>
            <person name="Martin F."/>
            <person name="Corradi N."/>
        </authorList>
    </citation>
    <scope>NUCLEOTIDE SEQUENCE [LARGE SCALE GENOMIC DNA]</scope>
    <source>
        <strain evidence="2 3">DAOM 197198</strain>
    </source>
</reference>
<keyword evidence="1" id="KW-1133">Transmembrane helix</keyword>
<keyword evidence="1" id="KW-0472">Membrane</keyword>